<sequence length="124" mass="14260">MDKLKRLLRCGFVLCLVIDLIVFYLFFKTIVDDTSDLTVYFLLLTTLHILVVVWAYVMLKRYKANYGFLNQQKKIAFLGAVASVIVVIPLFILGEDAIPIAMLLINSVIFLLYPNRNRYIGPIK</sequence>
<accession>A0A2L0D5Q1</accession>
<dbReference type="Proteomes" id="UP000238956">
    <property type="component" value="Chromosome"/>
</dbReference>
<organism evidence="2 3">
    <name type="scientific">Streptococcus pluranimalium</name>
    <dbReference type="NCBI Taxonomy" id="82348"/>
    <lineage>
        <taxon>Bacteria</taxon>
        <taxon>Bacillati</taxon>
        <taxon>Bacillota</taxon>
        <taxon>Bacilli</taxon>
        <taxon>Lactobacillales</taxon>
        <taxon>Streptococcaceae</taxon>
        <taxon>Streptococcus</taxon>
    </lineage>
</organism>
<dbReference type="OrthoDB" id="2223372at2"/>
<dbReference type="AlphaFoldDB" id="A0A2L0D5Q1"/>
<reference evidence="2 3" key="2">
    <citation type="submission" date="2018-02" db="EMBL/GenBank/DDBJ databases">
        <title>Whole genome sequencing analysis of Streptococcus pluranimalium isolated from cattle infected mastitis in China.</title>
        <authorList>
            <person name="Zhang J.-R."/>
            <person name="Hu G.-Z."/>
        </authorList>
    </citation>
    <scope>NUCLEOTIDE SEQUENCE [LARGE SCALE GENOMIC DNA]</scope>
    <source>
        <strain evidence="2 3">TH11417</strain>
    </source>
</reference>
<keyword evidence="1" id="KW-0812">Transmembrane</keyword>
<reference evidence="2 3" key="1">
    <citation type="submission" date="2017-12" db="EMBL/GenBank/DDBJ databases">
        <authorList>
            <person name="Hurst M.R.H."/>
        </authorList>
    </citation>
    <scope>NUCLEOTIDE SEQUENCE [LARGE SCALE GENOMIC DNA]</scope>
    <source>
        <strain evidence="2 3">TH11417</strain>
    </source>
</reference>
<dbReference type="EMBL" id="CP025536">
    <property type="protein sequence ID" value="AUW96911.1"/>
    <property type="molecule type" value="Genomic_DNA"/>
</dbReference>
<gene>
    <name evidence="2" type="ORF">C0J00_07170</name>
</gene>
<dbReference type="RefSeq" id="WP_104968233.1">
    <property type="nucleotide sequence ID" value="NZ_CP025536.1"/>
</dbReference>
<keyword evidence="1" id="KW-0472">Membrane</keyword>
<keyword evidence="1" id="KW-1133">Transmembrane helix</keyword>
<dbReference type="GeneID" id="98393689"/>
<evidence type="ECO:0000313" key="3">
    <source>
        <dbReference type="Proteomes" id="UP000238956"/>
    </source>
</evidence>
<name>A0A2L0D5Q1_9STRE</name>
<proteinExistence type="predicted"/>
<keyword evidence="3" id="KW-1185">Reference proteome</keyword>
<protein>
    <submittedName>
        <fullName evidence="2">Uncharacterized protein</fullName>
    </submittedName>
</protein>
<evidence type="ECO:0000313" key="2">
    <source>
        <dbReference type="EMBL" id="AUW96911.1"/>
    </source>
</evidence>
<evidence type="ECO:0000256" key="1">
    <source>
        <dbReference type="SAM" id="Phobius"/>
    </source>
</evidence>
<feature type="transmembrane region" description="Helical" evidence="1">
    <location>
        <begin position="7"/>
        <end position="27"/>
    </location>
</feature>
<feature type="transmembrane region" description="Helical" evidence="1">
    <location>
        <begin position="98"/>
        <end position="114"/>
    </location>
</feature>
<feature type="transmembrane region" description="Helical" evidence="1">
    <location>
        <begin position="75"/>
        <end position="92"/>
    </location>
</feature>
<dbReference type="KEGG" id="splr:C0J00_07170"/>
<feature type="transmembrane region" description="Helical" evidence="1">
    <location>
        <begin position="39"/>
        <end position="59"/>
    </location>
</feature>